<evidence type="ECO:0000259" key="2">
    <source>
        <dbReference type="Pfam" id="PF13581"/>
    </source>
</evidence>
<accession>A0A1H7LQ88</accession>
<dbReference type="GO" id="GO:0016301">
    <property type="term" value="F:kinase activity"/>
    <property type="evidence" value="ECO:0007669"/>
    <property type="project" value="UniProtKB-KW"/>
</dbReference>
<dbReference type="Proteomes" id="UP000198677">
    <property type="component" value="Unassembled WGS sequence"/>
</dbReference>
<dbReference type="Pfam" id="PF13581">
    <property type="entry name" value="HATPase_c_2"/>
    <property type="match status" value="1"/>
</dbReference>
<feature type="domain" description="Histidine kinase/HSP90-like ATPase" evidence="2">
    <location>
        <begin position="25"/>
        <end position="91"/>
    </location>
</feature>
<organism evidence="3 4">
    <name type="scientific">Rhodococcus maanshanensis</name>
    <dbReference type="NCBI Taxonomy" id="183556"/>
    <lineage>
        <taxon>Bacteria</taxon>
        <taxon>Bacillati</taxon>
        <taxon>Actinomycetota</taxon>
        <taxon>Actinomycetes</taxon>
        <taxon>Mycobacteriales</taxon>
        <taxon>Nocardiaceae</taxon>
        <taxon>Rhodococcus</taxon>
    </lineage>
</organism>
<dbReference type="InterPro" id="IPR036890">
    <property type="entry name" value="HATPase_C_sf"/>
</dbReference>
<feature type="compositionally biased region" description="Polar residues" evidence="1">
    <location>
        <begin position="100"/>
        <end position="113"/>
    </location>
</feature>
<name>A0A1H7LQ88_9NOCA</name>
<keyword evidence="4" id="KW-1185">Reference proteome</keyword>
<gene>
    <name evidence="3" type="ORF">SAMN05444583_105119</name>
</gene>
<sequence length="113" mass="11629">MSQSSETVLDEDDVARGNATIEITVPAEPDQLAVIRAVAGAVAAQRDFDPDAIADLTLAVDESCTRLIRRALPGAVLDCRFALTENGIGFRASTPVDPGTSPSGRNGASAGTC</sequence>
<proteinExistence type="predicted"/>
<protein>
    <submittedName>
        <fullName evidence="3">Serine/threonine-protein kinase RsbW</fullName>
    </submittedName>
</protein>
<evidence type="ECO:0000256" key="1">
    <source>
        <dbReference type="SAM" id="MobiDB-lite"/>
    </source>
</evidence>
<dbReference type="AlphaFoldDB" id="A0A1H7LQ88"/>
<dbReference type="EMBL" id="FOAW01000005">
    <property type="protein sequence ID" value="SEL01066.1"/>
    <property type="molecule type" value="Genomic_DNA"/>
</dbReference>
<reference evidence="4" key="1">
    <citation type="submission" date="2016-10" db="EMBL/GenBank/DDBJ databases">
        <authorList>
            <person name="Varghese N."/>
            <person name="Submissions S."/>
        </authorList>
    </citation>
    <scope>NUCLEOTIDE SEQUENCE [LARGE SCALE GENOMIC DNA]</scope>
    <source>
        <strain evidence="4">DSM 44675</strain>
    </source>
</reference>
<feature type="region of interest" description="Disordered" evidence="1">
    <location>
        <begin position="91"/>
        <end position="113"/>
    </location>
</feature>
<dbReference type="InterPro" id="IPR003594">
    <property type="entry name" value="HATPase_dom"/>
</dbReference>
<dbReference type="OrthoDB" id="4466183at2"/>
<evidence type="ECO:0000313" key="4">
    <source>
        <dbReference type="Proteomes" id="UP000198677"/>
    </source>
</evidence>
<dbReference type="Gene3D" id="3.30.565.10">
    <property type="entry name" value="Histidine kinase-like ATPase, C-terminal domain"/>
    <property type="match status" value="1"/>
</dbReference>
<keyword evidence="3" id="KW-0808">Transferase</keyword>
<dbReference type="RefSeq" id="WP_083576466.1">
    <property type="nucleotide sequence ID" value="NZ_FOAW01000005.1"/>
</dbReference>
<keyword evidence="3" id="KW-0418">Kinase</keyword>
<evidence type="ECO:0000313" key="3">
    <source>
        <dbReference type="EMBL" id="SEL01066.1"/>
    </source>
</evidence>